<evidence type="ECO:0000313" key="5">
    <source>
        <dbReference type="Proteomes" id="UP000223968"/>
    </source>
</evidence>
<dbReference type="Pfam" id="PF07075">
    <property type="entry name" value="NamZ_N"/>
    <property type="match status" value="1"/>
</dbReference>
<evidence type="ECO:0000313" key="4">
    <source>
        <dbReference type="EMBL" id="PGH02331.1"/>
    </source>
</evidence>
<dbReference type="GO" id="GO:0033922">
    <property type="term" value="F:peptidoglycan beta-N-acetylmuramidase activity"/>
    <property type="evidence" value="ECO:0007669"/>
    <property type="project" value="InterPro"/>
</dbReference>
<feature type="signal peptide" evidence="1">
    <location>
        <begin position="1"/>
        <end position="23"/>
    </location>
</feature>
<evidence type="ECO:0000259" key="2">
    <source>
        <dbReference type="Pfam" id="PF07075"/>
    </source>
</evidence>
<dbReference type="OrthoDB" id="2017677at2759"/>
<dbReference type="PANTHER" id="PTHR42915">
    <property type="entry name" value="HYPOTHETICAL 460 KDA PROTEIN IN FEUA-SIGW INTERGENIC REGION [PRECURSOR]"/>
    <property type="match status" value="1"/>
</dbReference>
<dbReference type="InterPro" id="IPR048502">
    <property type="entry name" value="NamZ_N"/>
</dbReference>
<proteinExistence type="predicted"/>
<dbReference type="AlphaFoldDB" id="A0A2B7X0L7"/>
<evidence type="ECO:0000259" key="3">
    <source>
        <dbReference type="Pfam" id="PF20732"/>
    </source>
</evidence>
<reference evidence="4 5" key="1">
    <citation type="submission" date="2017-10" db="EMBL/GenBank/DDBJ databases">
        <title>Comparative genomics in systemic dimorphic fungi from Ajellomycetaceae.</title>
        <authorList>
            <person name="Munoz J.F."/>
            <person name="Mcewen J.G."/>
            <person name="Clay O.K."/>
            <person name="Cuomo C.A."/>
        </authorList>
    </citation>
    <scope>NUCLEOTIDE SEQUENCE [LARGE SCALE GENOMIC DNA]</scope>
    <source>
        <strain evidence="4 5">UAMH5409</strain>
    </source>
</reference>
<evidence type="ECO:0008006" key="6">
    <source>
        <dbReference type="Google" id="ProtNLM"/>
    </source>
</evidence>
<dbReference type="PIRSF" id="PIRSF016719">
    <property type="entry name" value="UCP016719"/>
    <property type="match status" value="1"/>
</dbReference>
<dbReference type="InterPro" id="IPR048503">
    <property type="entry name" value="NamZ_C"/>
</dbReference>
<gene>
    <name evidence="4" type="ORF">AJ79_07671</name>
</gene>
<dbReference type="Gene3D" id="3.90.1150.140">
    <property type="match status" value="1"/>
</dbReference>
<evidence type="ECO:0000256" key="1">
    <source>
        <dbReference type="SAM" id="SignalP"/>
    </source>
</evidence>
<dbReference type="EMBL" id="PDNB01000160">
    <property type="protein sequence ID" value="PGH02331.1"/>
    <property type="molecule type" value="Genomic_DNA"/>
</dbReference>
<dbReference type="Pfam" id="PF20732">
    <property type="entry name" value="NamZ_C"/>
    <property type="match status" value="1"/>
</dbReference>
<protein>
    <recommendedName>
        <fullName evidence="6">DUF1343 domain-containing protein</fullName>
    </recommendedName>
</protein>
<dbReference type="PANTHER" id="PTHR42915:SF1">
    <property type="entry name" value="PEPTIDOGLYCAN BETA-N-ACETYLMURAMIDASE NAMZ"/>
    <property type="match status" value="1"/>
</dbReference>
<dbReference type="Proteomes" id="UP000223968">
    <property type="component" value="Unassembled WGS sequence"/>
</dbReference>
<keyword evidence="1" id="KW-0732">Signal</keyword>
<keyword evidence="5" id="KW-1185">Reference proteome</keyword>
<accession>A0A2B7X0L7</accession>
<name>A0A2B7X0L7_9EURO</name>
<comment type="caution">
    <text evidence="4">The sequence shown here is derived from an EMBL/GenBank/DDBJ whole genome shotgun (WGS) entry which is preliminary data.</text>
</comment>
<sequence>MRFRNFTNVAAILLALTARHVSSSKIRMGLEVLREDNYAQLSGRKVMILSNPTGVTVEMDLGVDVIFDSGAVDLVGVMGPEHGFRGAAPAGGSSETFIDPRTGLTVYDAYNVNLTTLMRFISESGADTVVFDIQDVGARFYTYIWAMHDTMIAAALSNASFIVLDRPNPITGLNAFGPVLNVNYSSYVGRQPIAQAHGMTAGELASMFVGEGWIKQAANGSELSLSVVKMKGWERWMAWKDTRLPWIMPSPNMPTPETALIYPGTCLFEGTSLSEGRGTSRPFELLGAPFTDDTWSATIRALNIAHTAYRPACFSPTTSKFAGNTSCGIQTYVSASSKREFETFDPIYLGVSLLWAAKKLYTAPVDDGNVTASFHWLYSESSDGGRRYNVDLLSGGPLVREGIDAGLSPHALREKWMGGLGEFRRVRERYLLY</sequence>
<feature type="domain" description="Peptidoglycan beta-N-acetylmuramidase NamZ C-terminal" evidence="3">
    <location>
        <begin position="260"/>
        <end position="433"/>
    </location>
</feature>
<organism evidence="4 5">
    <name type="scientific">Helicocarpus griseus UAMH5409</name>
    <dbReference type="NCBI Taxonomy" id="1447875"/>
    <lineage>
        <taxon>Eukaryota</taxon>
        <taxon>Fungi</taxon>
        <taxon>Dikarya</taxon>
        <taxon>Ascomycota</taxon>
        <taxon>Pezizomycotina</taxon>
        <taxon>Eurotiomycetes</taxon>
        <taxon>Eurotiomycetidae</taxon>
        <taxon>Onygenales</taxon>
        <taxon>Ajellomycetaceae</taxon>
        <taxon>Helicocarpus</taxon>
    </lineage>
</organism>
<dbReference type="Gene3D" id="3.40.50.12170">
    <property type="entry name" value="Uncharacterised protein PF07075, DUF1343"/>
    <property type="match status" value="1"/>
</dbReference>
<dbReference type="InterPro" id="IPR008302">
    <property type="entry name" value="NamZ"/>
</dbReference>
<feature type="chain" id="PRO_5013401267" description="DUF1343 domain-containing protein" evidence="1">
    <location>
        <begin position="24"/>
        <end position="433"/>
    </location>
</feature>
<feature type="domain" description="Peptidoglycan beta-N-acetylmuramidase NamZ N-terminal" evidence="2">
    <location>
        <begin position="46"/>
        <end position="256"/>
    </location>
</feature>
<dbReference type="STRING" id="1447875.A0A2B7X0L7"/>